<feature type="transmembrane region" description="Helical" evidence="9">
    <location>
        <begin position="429"/>
        <end position="459"/>
    </location>
</feature>
<feature type="transmembrane region" description="Helical" evidence="9">
    <location>
        <begin position="774"/>
        <end position="792"/>
    </location>
</feature>
<dbReference type="PRINTS" id="PR01231">
    <property type="entry name" value="HCO3TRNSPORT"/>
</dbReference>
<dbReference type="NCBIfam" id="TIGR00834">
    <property type="entry name" value="ae"/>
    <property type="match status" value="1"/>
</dbReference>
<accession>A0A085MPE3</accession>
<dbReference type="InterPro" id="IPR016152">
    <property type="entry name" value="PTrfase/Anion_transptr"/>
</dbReference>
<dbReference type="GO" id="GO:0005886">
    <property type="term" value="C:plasma membrane"/>
    <property type="evidence" value="ECO:0007669"/>
    <property type="project" value="UniProtKB-SubCell"/>
</dbReference>
<evidence type="ECO:0000313" key="12">
    <source>
        <dbReference type="EMBL" id="KFD59089.1"/>
    </source>
</evidence>
<keyword evidence="4" id="KW-1003">Cell membrane</keyword>
<evidence type="ECO:0000313" key="13">
    <source>
        <dbReference type="Proteomes" id="UP000030764"/>
    </source>
</evidence>
<comment type="subcellular location">
    <subcellularLocation>
        <location evidence="1">Cell membrane</location>
        <topology evidence="1">Multi-pass membrane protein</topology>
    </subcellularLocation>
    <subcellularLocation>
        <location evidence="9">Membrane</location>
        <topology evidence="9">Multi-pass membrane protein</topology>
    </subcellularLocation>
</comment>
<evidence type="ECO:0000256" key="7">
    <source>
        <dbReference type="ARBA" id="ARBA00023065"/>
    </source>
</evidence>
<keyword evidence="5 9" id="KW-0812">Transmembrane</keyword>
<evidence type="ECO:0000256" key="1">
    <source>
        <dbReference type="ARBA" id="ARBA00004651"/>
    </source>
</evidence>
<organism evidence="12 13">
    <name type="scientific">Trichuris suis</name>
    <name type="common">pig whipworm</name>
    <dbReference type="NCBI Taxonomy" id="68888"/>
    <lineage>
        <taxon>Eukaryota</taxon>
        <taxon>Metazoa</taxon>
        <taxon>Ecdysozoa</taxon>
        <taxon>Nematoda</taxon>
        <taxon>Enoplea</taxon>
        <taxon>Dorylaimia</taxon>
        <taxon>Trichinellida</taxon>
        <taxon>Trichuridae</taxon>
        <taxon>Trichuris</taxon>
    </lineage>
</organism>
<feature type="domain" description="Band 3 cytoplasmic" evidence="11">
    <location>
        <begin position="53"/>
        <end position="321"/>
    </location>
</feature>
<dbReference type="Gene3D" id="1.10.287.570">
    <property type="entry name" value="Helical hairpin bin"/>
    <property type="match status" value="1"/>
</dbReference>
<evidence type="ECO:0000256" key="8">
    <source>
        <dbReference type="ARBA" id="ARBA00023136"/>
    </source>
</evidence>
<keyword evidence="13" id="KW-1185">Reference proteome</keyword>
<dbReference type="PANTHER" id="PTHR11453">
    <property type="entry name" value="ANION EXCHANGE PROTEIN"/>
    <property type="match status" value="1"/>
</dbReference>
<dbReference type="InterPro" id="IPR003020">
    <property type="entry name" value="HCO3_transpt_euk"/>
</dbReference>
<proteinExistence type="inferred from homology"/>
<dbReference type="GO" id="GO:0051453">
    <property type="term" value="P:regulation of intracellular pH"/>
    <property type="evidence" value="ECO:0007669"/>
    <property type="project" value="TreeGrafter"/>
</dbReference>
<comment type="similarity">
    <text evidence="2 9">Belongs to the anion exchanger (TC 2.A.31) family.</text>
</comment>
<feature type="transmembrane region" description="Helical" evidence="9">
    <location>
        <begin position="674"/>
        <end position="693"/>
    </location>
</feature>
<evidence type="ECO:0000256" key="9">
    <source>
        <dbReference type="RuleBase" id="RU362035"/>
    </source>
</evidence>
<evidence type="ECO:0000256" key="4">
    <source>
        <dbReference type="ARBA" id="ARBA00022475"/>
    </source>
</evidence>
<dbReference type="SUPFAM" id="SSF55804">
    <property type="entry name" value="Phoshotransferase/anion transport protein"/>
    <property type="match status" value="1"/>
</dbReference>
<dbReference type="EMBL" id="KL363182">
    <property type="protein sequence ID" value="KFD59089.1"/>
    <property type="molecule type" value="Genomic_DNA"/>
</dbReference>
<evidence type="ECO:0000256" key="6">
    <source>
        <dbReference type="ARBA" id="ARBA00022989"/>
    </source>
</evidence>
<keyword evidence="6 9" id="KW-1133">Transmembrane helix</keyword>
<feature type="transmembrane region" description="Helical" evidence="9">
    <location>
        <begin position="898"/>
        <end position="914"/>
    </location>
</feature>
<dbReference type="AlphaFoldDB" id="A0A085MPE3"/>
<protein>
    <recommendedName>
        <fullName evidence="9">Anion exchange protein</fullName>
    </recommendedName>
</protein>
<feature type="transmembrane region" description="Helical" evidence="9">
    <location>
        <begin position="395"/>
        <end position="417"/>
    </location>
</feature>
<name>A0A085MPE3_9BILA</name>
<evidence type="ECO:0000259" key="10">
    <source>
        <dbReference type="Pfam" id="PF00955"/>
    </source>
</evidence>
<dbReference type="Gene3D" id="3.40.930.10">
    <property type="entry name" value="Mannitol-specific EII, Chain A"/>
    <property type="match status" value="1"/>
</dbReference>
<gene>
    <name evidence="12" type="ORF">M513_00252</name>
</gene>
<sequence length="969" mass="110743">MEGRSDRDLDILLEPLYVTQHLQIGNFPESLAERVKSRGRERGQGPNAIPKPIFCEMLTLVDDNERYCWKEVARWIKYEEKLEHVANRWSKPHVPLVTTTGLFQLKNCLRRGSLLLNVSVATFEELAGTIIDKWEEERAVNMTETSFIFRTLLRNKEHVGRTTGTSLSCLLWRPAASQTSADSHAHPAHRQNHRGEQDEDFVQKYNEQLKKYLDNAETSIILIAQIPVLNKTLSAFVRLTEPRNFAYLSEIPCPVRYLFVLLTSLDHHADDLFMIGRCMGALMTDTNFRRIAAYAMDAAELSYGIDEFQRDSIVIPPGKWHLSNEMEPADEGPEIEEERKKAPVISSKIMIDLEGLQYTGRLFGGLVEDIRRRWPSYISDFKDAFTSWRAFSQCFSASVFLFFANLTNLIAFGSIMGSMLDEKIAVTECIVSAVISGILMGLFAGQPLCIMSATGPLLIFETLFYEFCYERDWNFFPTRFWLCFWAAIIQVILVATDASFLVVYITRFTEELFATLVGIVFVVESFEAVFALSRHAPLTKNFRLLLEDHCICNITRNGTSLLYQNYTGQECEELEGVASGLQCHFKPDVFSFSLLLFFGSSLLALFLNNVRNTRFFTLRIREFIADFSLLITVLIMTAVNYWVALPIPCLKIPTSFKPSIERNWVVDPLDLERWWIPLACILPAVLFVVLIVMDQHVTTVMMNRKENKLRKGFGYHLDLLVCAVLTIISGILAIPLFLSATILSLTHMHLLRMESKITAPGERPVFLGVREQRFSVVFAHILIGSCIFIAPIERVGKQHDAQRPFNLIPIPVLLGVFLYMGASCLISIEVSCKSKLCLTTVLLQFFQRILLFFTPIKHQPDFSYLRLLPMKRIHLFTLTQIFFFCILCVVNYVDVIEIFFPLTLILLIIGRKLLKYLFSEKELCILDDPLPPWKLLKKGAQREVAVDEELANIGLIRSIGLSSKETYVQ</sequence>
<evidence type="ECO:0000256" key="5">
    <source>
        <dbReference type="ARBA" id="ARBA00022692"/>
    </source>
</evidence>
<keyword evidence="8 9" id="KW-0472">Membrane</keyword>
<feature type="transmembrane region" description="Helical" evidence="9">
    <location>
        <begin position="589"/>
        <end position="611"/>
    </location>
</feature>
<feature type="transmembrane region" description="Helical" evidence="9">
    <location>
        <begin position="713"/>
        <end position="738"/>
    </location>
</feature>
<feature type="transmembrane region" description="Helical" evidence="9">
    <location>
        <begin position="804"/>
        <end position="828"/>
    </location>
</feature>
<dbReference type="InterPro" id="IPR013769">
    <property type="entry name" value="Band3_cytoplasmic_dom"/>
</dbReference>
<dbReference type="Pfam" id="PF07565">
    <property type="entry name" value="Band_3_cyto"/>
    <property type="match status" value="1"/>
</dbReference>
<dbReference type="GO" id="GO:0008509">
    <property type="term" value="F:monoatomic anion transmembrane transporter activity"/>
    <property type="evidence" value="ECO:0007669"/>
    <property type="project" value="InterPro"/>
</dbReference>
<evidence type="ECO:0000259" key="11">
    <source>
        <dbReference type="Pfam" id="PF07565"/>
    </source>
</evidence>
<keyword evidence="7 9" id="KW-0406">Ion transport</keyword>
<dbReference type="GO" id="GO:0008510">
    <property type="term" value="F:sodium:bicarbonate symporter activity"/>
    <property type="evidence" value="ECO:0007669"/>
    <property type="project" value="TreeGrafter"/>
</dbReference>
<feature type="transmembrane region" description="Helical" evidence="9">
    <location>
        <begin position="623"/>
        <end position="643"/>
    </location>
</feature>
<reference evidence="12 13" key="1">
    <citation type="journal article" date="2014" name="Nat. Genet.">
        <title>Genome and transcriptome of the porcine whipworm Trichuris suis.</title>
        <authorList>
            <person name="Jex A.R."/>
            <person name="Nejsum P."/>
            <person name="Schwarz E.M."/>
            <person name="Hu L."/>
            <person name="Young N.D."/>
            <person name="Hall R.S."/>
            <person name="Korhonen P.K."/>
            <person name="Liao S."/>
            <person name="Thamsborg S."/>
            <person name="Xia J."/>
            <person name="Xu P."/>
            <person name="Wang S."/>
            <person name="Scheerlinck J.P."/>
            <person name="Hofmann A."/>
            <person name="Sternberg P.W."/>
            <person name="Wang J."/>
            <person name="Gasser R.B."/>
        </authorList>
    </citation>
    <scope>NUCLEOTIDE SEQUENCE [LARGE SCALE GENOMIC DNA]</scope>
    <source>
        <strain evidence="12">DCEP-RM93M</strain>
    </source>
</reference>
<feature type="transmembrane region" description="Helical" evidence="9">
    <location>
        <begin position="512"/>
        <end position="532"/>
    </location>
</feature>
<dbReference type="Pfam" id="PF00955">
    <property type="entry name" value="HCO3_cotransp"/>
    <property type="match status" value="1"/>
</dbReference>
<dbReference type="GO" id="GO:0005452">
    <property type="term" value="F:solute:inorganic anion antiporter activity"/>
    <property type="evidence" value="ECO:0007669"/>
    <property type="project" value="InterPro"/>
</dbReference>
<dbReference type="InterPro" id="IPR011531">
    <property type="entry name" value="HCO3_transpt-like_TM_dom"/>
</dbReference>
<dbReference type="Proteomes" id="UP000030764">
    <property type="component" value="Unassembled WGS sequence"/>
</dbReference>
<keyword evidence="3 9" id="KW-0813">Transport</keyword>
<dbReference type="PANTHER" id="PTHR11453:SF36">
    <property type="entry name" value="ANION EXCHANGE PROTEIN"/>
    <property type="match status" value="1"/>
</dbReference>
<feature type="domain" description="Bicarbonate transporter-like transmembrane" evidence="10">
    <location>
        <begin position="361"/>
        <end position="929"/>
    </location>
</feature>
<evidence type="ECO:0000256" key="2">
    <source>
        <dbReference type="ARBA" id="ARBA00010993"/>
    </source>
</evidence>
<evidence type="ECO:0000256" key="3">
    <source>
        <dbReference type="ARBA" id="ARBA00022448"/>
    </source>
</evidence>
<feature type="transmembrane region" description="Helical" evidence="9">
    <location>
        <begin position="479"/>
        <end position="505"/>
    </location>
</feature>